<dbReference type="Proteomes" id="UP000030640">
    <property type="component" value="Unassembled WGS sequence"/>
</dbReference>
<evidence type="ECO:0000313" key="1">
    <source>
        <dbReference type="EMBL" id="EUD66404.1"/>
    </source>
</evidence>
<dbReference type="GeneID" id="20038594"/>
<reference evidence="1 2" key="1">
    <citation type="submission" date="2013-02" db="EMBL/GenBank/DDBJ databases">
        <title>The Genome Sequence of Plasmodium inui San Antonio 1.</title>
        <authorList>
            <consortium name="The Broad Institute Genome Sequencing Platform"/>
            <consortium name="The Broad Institute Genome Sequencing Center for Infectious Disease"/>
            <person name="Neafsey D."/>
            <person name="Cheeseman I."/>
            <person name="Volkman S."/>
            <person name="Adams J."/>
            <person name="Walker B."/>
            <person name="Young S.K."/>
            <person name="Zeng Q."/>
            <person name="Gargeya S."/>
            <person name="Fitzgerald M."/>
            <person name="Haas B."/>
            <person name="Abouelleil A."/>
            <person name="Alvarado L."/>
            <person name="Arachchi H.M."/>
            <person name="Berlin A.M."/>
            <person name="Chapman S.B."/>
            <person name="Dewar J."/>
            <person name="Goldberg J."/>
            <person name="Griggs A."/>
            <person name="Gujja S."/>
            <person name="Hansen M."/>
            <person name="Howarth C."/>
            <person name="Imamovic A."/>
            <person name="Larimer J."/>
            <person name="McCowan C."/>
            <person name="Murphy C."/>
            <person name="Neiman D."/>
            <person name="Pearson M."/>
            <person name="Priest M."/>
            <person name="Roberts A."/>
            <person name="Saif S."/>
            <person name="Shea T."/>
            <person name="Sisk P."/>
            <person name="Sykes S."/>
            <person name="Wortman J."/>
            <person name="Nusbaum C."/>
            <person name="Birren B."/>
        </authorList>
    </citation>
    <scope>NUCLEOTIDE SEQUENCE [LARGE SCALE GENOMIC DNA]</scope>
    <source>
        <strain evidence="1 2">San Antonio 1</strain>
    </source>
</reference>
<organism evidence="1 2">
    <name type="scientific">Plasmodium inui San Antonio 1</name>
    <dbReference type="NCBI Taxonomy" id="1237626"/>
    <lineage>
        <taxon>Eukaryota</taxon>
        <taxon>Sar</taxon>
        <taxon>Alveolata</taxon>
        <taxon>Apicomplexa</taxon>
        <taxon>Aconoidasida</taxon>
        <taxon>Haemosporida</taxon>
        <taxon>Plasmodiidae</taxon>
        <taxon>Plasmodium</taxon>
        <taxon>Plasmodium (Plasmodium)</taxon>
    </lineage>
</organism>
<dbReference type="RefSeq" id="XP_008817134.1">
    <property type="nucleotide sequence ID" value="XM_008818912.1"/>
</dbReference>
<name>W7ABC9_9APIC</name>
<dbReference type="VEuPathDB" id="PlasmoDB:C922_03320"/>
<sequence>MIGGQLCDLQNRPSHIIQPLNQHEDPSNNAIPRTVVLIRTNYSVHKISVLQEYYSQDSAVNRTVLSSHHYASKEPYAKVNLTYKGKTFHKSCSCWYSSSPGHPYNSITSTFIEQYYADIQTPHH</sequence>
<accession>W7ABC9</accession>
<evidence type="ECO:0000313" key="2">
    <source>
        <dbReference type="Proteomes" id="UP000030640"/>
    </source>
</evidence>
<gene>
    <name evidence="1" type="ORF">C922_03320</name>
</gene>
<proteinExistence type="predicted"/>
<protein>
    <submittedName>
        <fullName evidence="1">Uncharacterized protein</fullName>
    </submittedName>
</protein>
<dbReference type="EMBL" id="KI965472">
    <property type="protein sequence ID" value="EUD66404.1"/>
    <property type="molecule type" value="Genomic_DNA"/>
</dbReference>
<dbReference type="AlphaFoldDB" id="W7ABC9"/>
<keyword evidence="2" id="KW-1185">Reference proteome</keyword>